<organism evidence="8 9">
    <name type="scientific">Bradyrhizobium valentinum</name>
    <dbReference type="NCBI Taxonomy" id="1518501"/>
    <lineage>
        <taxon>Bacteria</taxon>
        <taxon>Pseudomonadati</taxon>
        <taxon>Pseudomonadota</taxon>
        <taxon>Alphaproteobacteria</taxon>
        <taxon>Hyphomicrobiales</taxon>
        <taxon>Nitrobacteraceae</taxon>
        <taxon>Bradyrhizobium</taxon>
    </lineage>
</organism>
<name>A0A0R3LZ64_9BRAD</name>
<dbReference type="Proteomes" id="UP000051913">
    <property type="component" value="Unassembled WGS sequence"/>
</dbReference>
<keyword evidence="4" id="KW-0949">S-adenosyl-L-methionine</keyword>
<keyword evidence="3" id="KW-0808">Transferase</keyword>
<dbReference type="PANTHER" id="PTHR39322">
    <property type="entry name" value="ACYL-HOMOSERINE-LACTONE SYNTHASE"/>
    <property type="match status" value="1"/>
</dbReference>
<sequence>MHAIALHTSQFGRHLELLAAMYRLRRRVFKDRLDWSVSVSGEFELDVYDTLGPTYLILMADAGEPVGSVRLLPTTGPTMLADTFPVLLGGSPAPHDERILESSRFCVDTSLVAEQAPNSLNRATFILFAAMMEAVRGARADSIVTVTDTRMERILRRAGWPLRRIAAPRQVGSTMAVAGFLDMSEQTLHRMYEQADVNGPVLVSSDLVNAAA</sequence>
<dbReference type="EMBL" id="LLXX01000046">
    <property type="protein sequence ID" value="KRR10917.1"/>
    <property type="molecule type" value="Genomic_DNA"/>
</dbReference>
<evidence type="ECO:0000256" key="4">
    <source>
        <dbReference type="ARBA" id="ARBA00022691"/>
    </source>
</evidence>
<evidence type="ECO:0000313" key="9">
    <source>
        <dbReference type="Proteomes" id="UP000051913"/>
    </source>
</evidence>
<dbReference type="InterPro" id="IPR001690">
    <property type="entry name" value="Autoind_synthase"/>
</dbReference>
<dbReference type="SUPFAM" id="SSF55729">
    <property type="entry name" value="Acyl-CoA N-acyltransferases (Nat)"/>
    <property type="match status" value="1"/>
</dbReference>
<evidence type="ECO:0000256" key="2">
    <source>
        <dbReference type="ARBA" id="ARBA00022654"/>
    </source>
</evidence>
<dbReference type="PANTHER" id="PTHR39322:SF1">
    <property type="entry name" value="ISOVALERYL-HOMOSERINE LACTONE SYNTHASE"/>
    <property type="match status" value="1"/>
</dbReference>
<evidence type="ECO:0000256" key="1">
    <source>
        <dbReference type="ARBA" id="ARBA00012340"/>
    </source>
</evidence>
<gene>
    <name evidence="8" type="ORF">CP49_25555</name>
</gene>
<evidence type="ECO:0000256" key="6">
    <source>
        <dbReference type="ARBA" id="ARBA00048576"/>
    </source>
</evidence>
<keyword evidence="2 7" id="KW-0673">Quorum sensing</keyword>
<dbReference type="AlphaFoldDB" id="A0A0R3LZ64"/>
<comment type="similarity">
    <text evidence="7">Belongs to the autoinducer synthase family.</text>
</comment>
<keyword evidence="5 7" id="KW-0071">Autoinducer synthesis</keyword>
<evidence type="ECO:0000313" key="8">
    <source>
        <dbReference type="EMBL" id="KRR10917.1"/>
    </source>
</evidence>
<dbReference type="RefSeq" id="WP_057849745.1">
    <property type="nucleotide sequence ID" value="NZ_LLXX01000046.1"/>
</dbReference>
<evidence type="ECO:0000256" key="3">
    <source>
        <dbReference type="ARBA" id="ARBA00022679"/>
    </source>
</evidence>
<dbReference type="Pfam" id="PF00765">
    <property type="entry name" value="Autoind_synth"/>
    <property type="match status" value="1"/>
</dbReference>
<dbReference type="EC" id="2.3.1.184" evidence="1"/>
<dbReference type="GO" id="GO:0009372">
    <property type="term" value="P:quorum sensing"/>
    <property type="evidence" value="ECO:0007669"/>
    <property type="project" value="UniProtKB-UniRule"/>
</dbReference>
<dbReference type="InterPro" id="IPR016181">
    <property type="entry name" value="Acyl_CoA_acyltransferase"/>
</dbReference>
<comment type="catalytic activity">
    <reaction evidence="6">
        <text>a fatty acyl-[ACP] + S-adenosyl-L-methionine = an N-acyl-L-homoserine lactone + S-methyl-5'-thioadenosine + holo-[ACP] + H(+)</text>
        <dbReference type="Rhea" id="RHEA:10096"/>
        <dbReference type="Rhea" id="RHEA-COMP:9685"/>
        <dbReference type="Rhea" id="RHEA-COMP:14125"/>
        <dbReference type="ChEBI" id="CHEBI:15378"/>
        <dbReference type="ChEBI" id="CHEBI:17509"/>
        <dbReference type="ChEBI" id="CHEBI:55474"/>
        <dbReference type="ChEBI" id="CHEBI:59789"/>
        <dbReference type="ChEBI" id="CHEBI:64479"/>
        <dbReference type="ChEBI" id="CHEBI:138651"/>
        <dbReference type="EC" id="2.3.1.184"/>
    </reaction>
</comment>
<dbReference type="PROSITE" id="PS51187">
    <property type="entry name" value="AUTOINDUCER_SYNTH_2"/>
    <property type="match status" value="1"/>
</dbReference>
<keyword evidence="9" id="KW-1185">Reference proteome</keyword>
<reference evidence="8 9" key="1">
    <citation type="submission" date="2014-03" db="EMBL/GenBank/DDBJ databases">
        <title>Bradyrhizobium valentinum sp. nov., isolated from effective nodules of Lupinus mariae-josephae, a lupine endemic of basic-lime soils in Eastern Spain.</title>
        <authorList>
            <person name="Duran D."/>
            <person name="Rey L."/>
            <person name="Navarro A."/>
            <person name="Busquets A."/>
            <person name="Imperial J."/>
            <person name="Ruiz-Argueso T."/>
        </authorList>
    </citation>
    <scope>NUCLEOTIDE SEQUENCE [LARGE SCALE GENOMIC DNA]</scope>
    <source>
        <strain evidence="8 9">LmjM3</strain>
    </source>
</reference>
<evidence type="ECO:0000256" key="7">
    <source>
        <dbReference type="PROSITE-ProRule" id="PRU00533"/>
    </source>
</evidence>
<dbReference type="Gene3D" id="3.40.630.30">
    <property type="match status" value="1"/>
</dbReference>
<accession>A0A0R3LZ64</accession>
<dbReference type="PRINTS" id="PR01549">
    <property type="entry name" value="AUTOINDCRSYN"/>
</dbReference>
<proteinExistence type="inferred from homology"/>
<dbReference type="InterPro" id="IPR018311">
    <property type="entry name" value="Autoind_synth_CS"/>
</dbReference>
<dbReference type="PROSITE" id="PS00949">
    <property type="entry name" value="AUTOINDUCER_SYNTH_1"/>
    <property type="match status" value="1"/>
</dbReference>
<evidence type="ECO:0000256" key="5">
    <source>
        <dbReference type="ARBA" id="ARBA00022929"/>
    </source>
</evidence>
<protein>
    <recommendedName>
        <fullName evidence="1">acyl-homoserine-lactone synthase</fullName>
        <ecNumber evidence="1">2.3.1.184</ecNumber>
    </recommendedName>
</protein>
<dbReference type="GO" id="GO:0061579">
    <property type="term" value="F:N-acyl homoserine lactone synthase activity"/>
    <property type="evidence" value="ECO:0007669"/>
    <property type="project" value="UniProtKB-EC"/>
</dbReference>
<dbReference type="GO" id="GO:0007165">
    <property type="term" value="P:signal transduction"/>
    <property type="evidence" value="ECO:0007669"/>
    <property type="project" value="TreeGrafter"/>
</dbReference>
<comment type="caution">
    <text evidence="8">The sequence shown here is derived from an EMBL/GenBank/DDBJ whole genome shotgun (WGS) entry which is preliminary data.</text>
</comment>